<organism evidence="2 3">
    <name type="scientific">Tilletia indica</name>
    <dbReference type="NCBI Taxonomy" id="43049"/>
    <lineage>
        <taxon>Eukaryota</taxon>
        <taxon>Fungi</taxon>
        <taxon>Dikarya</taxon>
        <taxon>Basidiomycota</taxon>
        <taxon>Ustilaginomycotina</taxon>
        <taxon>Exobasidiomycetes</taxon>
        <taxon>Tilletiales</taxon>
        <taxon>Tilletiaceae</taxon>
        <taxon>Tilletia</taxon>
    </lineage>
</organism>
<keyword evidence="3" id="KW-1185">Reference proteome</keyword>
<feature type="region of interest" description="Disordered" evidence="1">
    <location>
        <begin position="546"/>
        <end position="584"/>
    </location>
</feature>
<evidence type="ECO:0008006" key="4">
    <source>
        <dbReference type="Google" id="ProtNLM"/>
    </source>
</evidence>
<feature type="region of interest" description="Disordered" evidence="1">
    <location>
        <begin position="1041"/>
        <end position="1094"/>
    </location>
</feature>
<feature type="compositionally biased region" description="Pro residues" evidence="1">
    <location>
        <begin position="1046"/>
        <end position="1055"/>
    </location>
</feature>
<feature type="compositionally biased region" description="Low complexity" evidence="1">
    <location>
        <begin position="705"/>
        <end position="724"/>
    </location>
</feature>
<sequence>MAFAGGSSSASNSANGGGGPGGSFVGNSSGGSSTTLRSQSFSAGASSTDYNQQEDSSFSPRSKLVTSYCALLSGEQPWTSPSGASAASGKRRAAPRDTYLSDLLTVPLPSSAQLAQLFQSLLPPSSPNTAYALIDDDPNSAGARIRDNISGLWAHAVALWLALPLQDDDSSSMGRRAGGGGGGAMDDDNMAALSSPLRLNAVQTLLALSSIILSQRFPNYTLDLINVFAGSISEADDLFIQLVVGIDDVLSEDFPRVENGSPELDIDDGGPRAGSGRAHRGMRPAQHLHLQHMTVQLLLLWLSYTSGTSLGTYFLRRDLFLSLTSFLERSPLTSRFGFEIGLAIGLLAGVGQQGGALGMGAGSKRASLSIAYGAGPNPLSSSHPYIRHLALWYASSSAKSSRVGVYVPRPGMDTLVLVGAVAFERQGWRVYTAVQPDGEELLLEGEGGEGFTYAEAGANAFKAIVGAPIKGAQVIGDEVMQLSETLVGSLRWMVGGSAGTGVGSGGSGSGGVRSASEFSHLPTAPAAYLLPLYLFSRSNPNFIHTTFYTPEQSPGAARRPMRTNSTSPSPDNASPAPTPPPQPDLPVSLLSFASYLLTHASVPPPSSANGADAYSFGSAPSSRSNLIPRARAYARLTLCLLWIWLSSEVGETALLRAESVGSSSAVEGVNSEVASAQQKRAALSSRVGRVRRCKQREHVGGGTGASTLSSGNATPSSTSSTSSSFLPSWATFGRAKTEAPTAVAAESGAPITLAGPGDGPRLIGCLLDVCGAYVRNNVSLRLDVRSFSLALRIIRRSMLLLSAARIQLKTTTLSPSALAALSDARDMPPYQFTAVILRPLLALARFLATRSANELRLSAAAVSLPGSSSGSSSGASGSSNAVLASLIRLLLLTLSTYLVNADRLVSSTTEVHEVIYELVREGDALRKLADGLVKEVLGRGLDNLPMRPGGHASSRSGSVANALSASLATDEVLRSVGWSLALEPVLDAVDSKLASSRTVLRDSGSVMKLIGELDLEALLGAASLVGAGSGSGANATMVGPGLVPLSSPPPPPPAGPSAAPASSFSTFRDGFSSSADTAAGGGSESTAGTETRPPRVSALLDRGELDEAWFEEVEEGALAEVARVVAIDVREMLPIQ</sequence>
<feature type="region of interest" description="Disordered" evidence="1">
    <location>
        <begin position="693"/>
        <end position="725"/>
    </location>
</feature>
<dbReference type="InterPro" id="IPR039868">
    <property type="entry name" value="ARMD3-like"/>
</dbReference>
<dbReference type="EMBL" id="LWDF02000465">
    <property type="protein sequence ID" value="KAE8246652.1"/>
    <property type="molecule type" value="Genomic_DNA"/>
</dbReference>
<evidence type="ECO:0000313" key="2">
    <source>
        <dbReference type="EMBL" id="KAE8246652.1"/>
    </source>
</evidence>
<reference evidence="2" key="2">
    <citation type="journal article" date="2019" name="IMA Fungus">
        <title>Genome sequencing and comparison of five Tilletia species to identify candidate genes for the detection of regulated species infecting wheat.</title>
        <authorList>
            <person name="Nguyen H.D.T."/>
            <person name="Sultana T."/>
            <person name="Kesanakurti P."/>
            <person name="Hambleton S."/>
        </authorList>
    </citation>
    <scope>NUCLEOTIDE SEQUENCE</scope>
    <source>
        <strain evidence="2">DAOMC 236416</strain>
    </source>
</reference>
<feature type="compositionally biased region" description="Polar residues" evidence="1">
    <location>
        <begin position="34"/>
        <end position="58"/>
    </location>
</feature>
<name>A0A177TB32_9BASI</name>
<feature type="compositionally biased region" description="Low complexity" evidence="1">
    <location>
        <begin position="1072"/>
        <end position="1091"/>
    </location>
</feature>
<feature type="compositionally biased region" description="Low complexity" evidence="1">
    <location>
        <begin position="1"/>
        <end position="14"/>
    </location>
</feature>
<gene>
    <name evidence="2" type="ORF">A4X13_0g5689</name>
</gene>
<dbReference type="PANTHER" id="PTHR13608:SF3">
    <property type="entry name" value="ARMADILLO-LIKE HELICAL DOMAIN-CONTAINING PROTEIN 3"/>
    <property type="match status" value="1"/>
</dbReference>
<accession>A0A177TB32</accession>
<feature type="compositionally biased region" description="Gly residues" evidence="1">
    <location>
        <begin position="15"/>
        <end position="24"/>
    </location>
</feature>
<protein>
    <recommendedName>
        <fullName evidence="4">Armadillo-like helical domain-containing protein</fullName>
    </recommendedName>
</protein>
<feature type="region of interest" description="Disordered" evidence="1">
    <location>
        <begin position="260"/>
        <end position="280"/>
    </location>
</feature>
<dbReference type="Proteomes" id="UP000077521">
    <property type="component" value="Unassembled WGS sequence"/>
</dbReference>
<evidence type="ECO:0000256" key="1">
    <source>
        <dbReference type="SAM" id="MobiDB-lite"/>
    </source>
</evidence>
<reference evidence="2" key="1">
    <citation type="submission" date="2016-04" db="EMBL/GenBank/DDBJ databases">
        <authorList>
            <person name="Nguyen H.D."/>
            <person name="Samba Siva P."/>
            <person name="Cullis J."/>
            <person name="Levesque C.A."/>
            <person name="Hambleton S."/>
        </authorList>
    </citation>
    <scope>NUCLEOTIDE SEQUENCE</scope>
    <source>
        <strain evidence="2">DAOMC 236416</strain>
    </source>
</reference>
<evidence type="ECO:0000313" key="3">
    <source>
        <dbReference type="Proteomes" id="UP000077521"/>
    </source>
</evidence>
<dbReference type="GO" id="GO:0005829">
    <property type="term" value="C:cytosol"/>
    <property type="evidence" value="ECO:0007669"/>
    <property type="project" value="TreeGrafter"/>
</dbReference>
<proteinExistence type="predicted"/>
<feature type="compositionally biased region" description="Low complexity" evidence="1">
    <location>
        <begin position="563"/>
        <end position="575"/>
    </location>
</feature>
<comment type="caution">
    <text evidence="2">The sequence shown here is derived from an EMBL/GenBank/DDBJ whole genome shotgun (WGS) entry which is preliminary data.</text>
</comment>
<dbReference type="PANTHER" id="PTHR13608">
    <property type="entry name" value="ARMADILLO-LIKE HELICAL DOMAIN-CONTAINING PROTEIN 3"/>
    <property type="match status" value="1"/>
</dbReference>
<dbReference type="AlphaFoldDB" id="A0A177TB32"/>
<feature type="region of interest" description="Disordered" evidence="1">
    <location>
        <begin position="1"/>
        <end position="58"/>
    </location>
</feature>